<reference evidence="1" key="1">
    <citation type="submission" date="2019-05" db="EMBL/GenBank/DDBJ databases">
        <title>Metatranscriptomic reconstruction reveals RNA viruses with the potential to shape carbon cycling in soil.</title>
        <authorList>
            <person name="Starr E.P."/>
            <person name="Nuccio E."/>
            <person name="Pett-Ridge J."/>
            <person name="Banfield J.F."/>
            <person name="Firestone M.K."/>
        </authorList>
    </citation>
    <scope>NUCLEOTIDE SEQUENCE</scope>
    <source>
        <strain evidence="1">H2_Rhizo_31_scaffold_295</strain>
    </source>
</reference>
<gene>
    <name evidence="1" type="ORF">H2Rhizo31295_000002</name>
</gene>
<organism evidence="1">
    <name type="scientific">Leviviridae sp</name>
    <dbReference type="NCBI Taxonomy" id="2027243"/>
    <lineage>
        <taxon>Viruses</taxon>
        <taxon>Riboviria</taxon>
        <taxon>Orthornavirae</taxon>
        <taxon>Lenarviricota</taxon>
        <taxon>Leviviricetes</taxon>
        <taxon>Norzivirales</taxon>
        <taxon>Fiersviridae</taxon>
    </lineage>
</organism>
<accession>A0A514D7W7</accession>
<sequence length="83" mass="9378">MSAVNPGDYMSPHRNVRMDVIRLANAEWVRSGGRGMRYCDSTECWNDLEDDFMVVDCVGPASWVTVTALIGRLPEDLQQLVLF</sequence>
<protein>
    <submittedName>
        <fullName evidence="1">Uncharacterized protein</fullName>
    </submittedName>
</protein>
<name>A0A514D7W7_9VIRU</name>
<dbReference type="EMBL" id="MN034980">
    <property type="protein sequence ID" value="QDH89705.1"/>
    <property type="molecule type" value="Genomic_RNA"/>
</dbReference>
<proteinExistence type="predicted"/>
<evidence type="ECO:0000313" key="1">
    <source>
        <dbReference type="EMBL" id="QDH89705.1"/>
    </source>
</evidence>